<keyword evidence="3" id="KW-1185">Reference proteome</keyword>
<dbReference type="Proteomes" id="UP001168877">
    <property type="component" value="Unassembled WGS sequence"/>
</dbReference>
<feature type="domain" description="Myb/SANT-like DNA-binding" evidence="1">
    <location>
        <begin position="152"/>
        <end position="220"/>
    </location>
</feature>
<proteinExistence type="predicted"/>
<dbReference type="PANTHER" id="PTHR31307">
    <property type="entry name" value="TRIHELIX TRANSCRIPTION FACTOR ASIL2"/>
    <property type="match status" value="1"/>
</dbReference>
<gene>
    <name evidence="2" type="ORF">LWI29_024635</name>
</gene>
<evidence type="ECO:0000313" key="2">
    <source>
        <dbReference type="EMBL" id="KAK0587542.1"/>
    </source>
</evidence>
<sequence length="540" mass="61123">MASIVSSLSNSFKQVPPAAMPALLDCILASTDSCASALFSSLLDTLPSLTKVSKLLQFCESNDNLPSSISGIHPNQMETSGEIFEWLSILWERGFRHGNPQVRCMIMQSFLGIEWKDHGNCAKSVPESFVLGPFMEGLNDPVHHKDFDGSLNRGYLRTSDWDAVSSAVSASNPGPPKSSLQCRHKIEKLRIRYRSEKQRCLALPGRFVSSWDLFPLLDSMNFGSSSTVNQVNDTGVRVKIVRDTHLTSKFRKVDDPDFNQDCDSTSRDGLLRSYDHNMDFDDDDLPNLESRANDYVKIDADDHRDFGVGFGVKIPRHRNYVSQGVRLNSYGKIDDVDFDCNIHSFPVKTLGDRILAPPPGFKPRNYSKIDENFYPNPYYDHEYEVNNGRRSGFSTKTSDRGFVSSELRLKKYDRVDGNYNGNVDSRIMNGYASSSRLRFGKKNDGGGAKRGLDLDPFEELVSSITLLTERFVKVEEMKMEMAMEAQKMRMEMEMKHSQMILESQQLILDTFLTGLLGKKKKKKVKMELVSPNRTRNEDEV</sequence>
<evidence type="ECO:0000313" key="3">
    <source>
        <dbReference type="Proteomes" id="UP001168877"/>
    </source>
</evidence>
<dbReference type="InterPro" id="IPR044822">
    <property type="entry name" value="Myb_DNA-bind_4"/>
</dbReference>
<comment type="caution">
    <text evidence="2">The sequence shown here is derived from an EMBL/GenBank/DDBJ whole genome shotgun (WGS) entry which is preliminary data.</text>
</comment>
<accession>A0AA39S346</accession>
<name>A0AA39S346_ACESA</name>
<dbReference type="EMBL" id="JAUESC010000382">
    <property type="protein sequence ID" value="KAK0587542.1"/>
    <property type="molecule type" value="Genomic_DNA"/>
</dbReference>
<reference evidence="2" key="1">
    <citation type="journal article" date="2022" name="Plant J.">
        <title>Strategies of tolerance reflected in two North American maple genomes.</title>
        <authorList>
            <person name="McEvoy S.L."/>
            <person name="Sezen U.U."/>
            <person name="Trouern-Trend A."/>
            <person name="McMahon S.M."/>
            <person name="Schaberg P.G."/>
            <person name="Yang J."/>
            <person name="Wegrzyn J.L."/>
            <person name="Swenson N.G."/>
        </authorList>
    </citation>
    <scope>NUCLEOTIDE SEQUENCE</scope>
    <source>
        <strain evidence="2">NS2018</strain>
    </source>
</reference>
<organism evidence="2 3">
    <name type="scientific">Acer saccharum</name>
    <name type="common">Sugar maple</name>
    <dbReference type="NCBI Taxonomy" id="4024"/>
    <lineage>
        <taxon>Eukaryota</taxon>
        <taxon>Viridiplantae</taxon>
        <taxon>Streptophyta</taxon>
        <taxon>Embryophyta</taxon>
        <taxon>Tracheophyta</taxon>
        <taxon>Spermatophyta</taxon>
        <taxon>Magnoliopsida</taxon>
        <taxon>eudicotyledons</taxon>
        <taxon>Gunneridae</taxon>
        <taxon>Pentapetalae</taxon>
        <taxon>rosids</taxon>
        <taxon>malvids</taxon>
        <taxon>Sapindales</taxon>
        <taxon>Sapindaceae</taxon>
        <taxon>Hippocastanoideae</taxon>
        <taxon>Acereae</taxon>
        <taxon>Acer</taxon>
    </lineage>
</organism>
<dbReference type="AlphaFoldDB" id="A0AA39S346"/>
<reference evidence="2" key="2">
    <citation type="submission" date="2023-06" db="EMBL/GenBank/DDBJ databases">
        <authorList>
            <person name="Swenson N.G."/>
            <person name="Wegrzyn J.L."/>
            <person name="Mcevoy S.L."/>
        </authorList>
    </citation>
    <scope>NUCLEOTIDE SEQUENCE</scope>
    <source>
        <strain evidence="2">NS2018</strain>
        <tissue evidence="2">Leaf</tissue>
    </source>
</reference>
<protein>
    <recommendedName>
        <fullName evidence="1">Myb/SANT-like DNA-binding domain-containing protein</fullName>
    </recommendedName>
</protein>
<dbReference type="InterPro" id="IPR044823">
    <property type="entry name" value="ASIL1/2-like"/>
</dbReference>
<evidence type="ECO:0000259" key="1">
    <source>
        <dbReference type="Pfam" id="PF13837"/>
    </source>
</evidence>
<dbReference type="Pfam" id="PF13837">
    <property type="entry name" value="Myb_DNA-bind_4"/>
    <property type="match status" value="1"/>
</dbReference>
<dbReference type="PANTHER" id="PTHR31307:SF43">
    <property type="entry name" value="TRIHELIX TRANSCRIPTION FACTOR ASIL2-LIKE"/>
    <property type="match status" value="1"/>
</dbReference>